<dbReference type="EC" id="4.3.2.7" evidence="1"/>
<dbReference type="AlphaFoldDB" id="A0A1M6MP11"/>
<accession>A0A1M6MP11</accession>
<dbReference type="Proteomes" id="UP000184248">
    <property type="component" value="Unassembled WGS sequence"/>
</dbReference>
<dbReference type="SUPFAM" id="SSF110857">
    <property type="entry name" value="Gamma-glutamyl cyclotransferase-like"/>
    <property type="match status" value="1"/>
</dbReference>
<keyword evidence="4" id="KW-1185">Reference proteome</keyword>
<evidence type="ECO:0000256" key="1">
    <source>
        <dbReference type="ARBA" id="ARBA00012344"/>
    </source>
</evidence>
<reference evidence="4" key="1">
    <citation type="submission" date="2016-11" db="EMBL/GenBank/DDBJ databases">
        <authorList>
            <person name="Varghese N."/>
            <person name="Submissions S."/>
        </authorList>
    </citation>
    <scope>NUCLEOTIDE SEQUENCE [LARGE SCALE GENOMIC DNA]</scope>
    <source>
        <strain evidence="4">ALO Sharm</strain>
    </source>
</reference>
<dbReference type="InterPro" id="IPR013024">
    <property type="entry name" value="GGCT-like"/>
</dbReference>
<gene>
    <name evidence="3" type="ORF">SAMN05192556_101107</name>
</gene>
<organism evidence="3 4">
    <name type="scientific">Halomonas caseinilytica</name>
    <dbReference type="NCBI Taxonomy" id="438744"/>
    <lineage>
        <taxon>Bacteria</taxon>
        <taxon>Pseudomonadati</taxon>
        <taxon>Pseudomonadota</taxon>
        <taxon>Gammaproteobacteria</taxon>
        <taxon>Oceanospirillales</taxon>
        <taxon>Halomonadaceae</taxon>
        <taxon>Halomonas</taxon>
    </lineage>
</organism>
<dbReference type="Pfam" id="PF04752">
    <property type="entry name" value="ChaC"/>
    <property type="match status" value="1"/>
</dbReference>
<name>A0A1M6MP11_9GAMM</name>
<dbReference type="GO" id="GO:0006751">
    <property type="term" value="P:glutathione catabolic process"/>
    <property type="evidence" value="ECO:0007669"/>
    <property type="project" value="InterPro"/>
</dbReference>
<dbReference type="InterPro" id="IPR036568">
    <property type="entry name" value="GGCT-like_sf"/>
</dbReference>
<evidence type="ECO:0000313" key="3">
    <source>
        <dbReference type="EMBL" id="SHJ85126.1"/>
    </source>
</evidence>
<proteinExistence type="predicted"/>
<sequence>MPGRPGTPPGSNATLDMVLDTTQQNQRMTHFSDHDAIWLFGYGSLIWKAGFAYLERRPAYIRDWTRRFWQGSHDHRGTPAAPGRVATLLPSPGAICHGMAYRITPETLGPLDVREKNGYLREVITLHFADSDTAQGLVYIATEDNAAYLGDAPTAEIARQIAEARGPSGPNRDYLLNLDEALRALDVEDAHVAELARHVRHLDSETSDA</sequence>
<dbReference type="CDD" id="cd06661">
    <property type="entry name" value="GGCT_like"/>
    <property type="match status" value="1"/>
</dbReference>
<dbReference type="EMBL" id="FRAL01000001">
    <property type="protein sequence ID" value="SHJ85126.1"/>
    <property type="molecule type" value="Genomic_DNA"/>
</dbReference>
<evidence type="ECO:0000256" key="2">
    <source>
        <dbReference type="ARBA" id="ARBA00023239"/>
    </source>
</evidence>
<protein>
    <recommendedName>
        <fullName evidence="1">glutathione-specific gamma-glutamylcyclotransferase</fullName>
        <ecNumber evidence="1">4.3.2.7</ecNumber>
    </recommendedName>
</protein>
<dbReference type="PANTHER" id="PTHR12192">
    <property type="entry name" value="CATION TRANSPORT PROTEIN CHAC-RELATED"/>
    <property type="match status" value="1"/>
</dbReference>
<evidence type="ECO:0000313" key="4">
    <source>
        <dbReference type="Proteomes" id="UP000184248"/>
    </source>
</evidence>
<dbReference type="PANTHER" id="PTHR12192:SF2">
    <property type="entry name" value="GLUTATHIONE-SPECIFIC GAMMA-GLUTAMYLCYCLOTRANSFERASE 2"/>
    <property type="match status" value="1"/>
</dbReference>
<dbReference type="GO" id="GO:0061928">
    <property type="term" value="F:glutathione specific gamma-glutamylcyclotransferase activity"/>
    <property type="evidence" value="ECO:0007669"/>
    <property type="project" value="UniProtKB-EC"/>
</dbReference>
<dbReference type="Gene3D" id="3.10.490.10">
    <property type="entry name" value="Gamma-glutamyl cyclotransferase-like"/>
    <property type="match status" value="1"/>
</dbReference>
<dbReference type="InterPro" id="IPR006840">
    <property type="entry name" value="ChaC"/>
</dbReference>
<dbReference type="GO" id="GO:0005737">
    <property type="term" value="C:cytoplasm"/>
    <property type="evidence" value="ECO:0007669"/>
    <property type="project" value="TreeGrafter"/>
</dbReference>
<keyword evidence="2" id="KW-0456">Lyase</keyword>